<evidence type="ECO:0000313" key="2">
    <source>
        <dbReference type="Proteomes" id="UP000830671"/>
    </source>
</evidence>
<keyword evidence="2" id="KW-1185">Reference proteome</keyword>
<gene>
    <name evidence="1" type="ORF">CLUP02_03664</name>
</gene>
<dbReference type="KEGG" id="clup:CLUP02_03664"/>
<dbReference type="GeneID" id="73337692"/>
<dbReference type="AlphaFoldDB" id="A0A9Q8WC10"/>
<dbReference type="EMBL" id="CP019474">
    <property type="protein sequence ID" value="UQC78188.1"/>
    <property type="molecule type" value="Genomic_DNA"/>
</dbReference>
<reference evidence="1" key="1">
    <citation type="journal article" date="2021" name="Mol. Plant Microbe Interact.">
        <title>Complete Genome Sequence of the Plant-Pathogenic Fungus Colletotrichum lupini.</title>
        <authorList>
            <person name="Baroncelli R."/>
            <person name="Pensec F."/>
            <person name="Da Lio D."/>
            <person name="Boufleur T."/>
            <person name="Vicente I."/>
            <person name="Sarrocco S."/>
            <person name="Picot A."/>
            <person name="Baraldi E."/>
            <person name="Sukno S."/>
            <person name="Thon M."/>
            <person name="Le Floch G."/>
        </authorList>
    </citation>
    <scope>NUCLEOTIDE SEQUENCE</scope>
    <source>
        <strain evidence="1">IMI 504893</strain>
    </source>
</reference>
<organism evidence="1 2">
    <name type="scientific">Colletotrichum lupini</name>
    <dbReference type="NCBI Taxonomy" id="145971"/>
    <lineage>
        <taxon>Eukaryota</taxon>
        <taxon>Fungi</taxon>
        <taxon>Dikarya</taxon>
        <taxon>Ascomycota</taxon>
        <taxon>Pezizomycotina</taxon>
        <taxon>Sordariomycetes</taxon>
        <taxon>Hypocreomycetidae</taxon>
        <taxon>Glomerellales</taxon>
        <taxon>Glomerellaceae</taxon>
        <taxon>Colletotrichum</taxon>
        <taxon>Colletotrichum acutatum species complex</taxon>
    </lineage>
</organism>
<proteinExistence type="predicted"/>
<accession>A0A9Q8WC10</accession>
<dbReference type="Proteomes" id="UP000830671">
    <property type="component" value="Chromosome 2"/>
</dbReference>
<protein>
    <submittedName>
        <fullName evidence="1">Uncharacterized protein</fullName>
    </submittedName>
</protein>
<dbReference type="RefSeq" id="XP_049139825.1">
    <property type="nucleotide sequence ID" value="XM_049282682.1"/>
</dbReference>
<name>A0A9Q8WC10_9PEZI</name>
<evidence type="ECO:0000313" key="1">
    <source>
        <dbReference type="EMBL" id="UQC78188.1"/>
    </source>
</evidence>
<sequence length="103" mass="11568">MVEHSVQGVLVLAVNWFQSPHLSLAPPEVVEGHSRSCRFPVCLVSWRDLNTEVSLGHHWDGRDKKRVTLGAKASSSFFSSQDLFTFHIAGFNLALAELHVEWL</sequence>